<name>A0A926DMR8_9FIRM</name>
<dbReference type="Proteomes" id="UP000611762">
    <property type="component" value="Unassembled WGS sequence"/>
</dbReference>
<dbReference type="InterPro" id="IPR038901">
    <property type="entry name" value="HEXDC-like"/>
</dbReference>
<dbReference type="Pfam" id="PF00728">
    <property type="entry name" value="Glyco_hydro_20"/>
    <property type="match status" value="1"/>
</dbReference>
<dbReference type="CDD" id="cd06565">
    <property type="entry name" value="GH20_GcnA-like"/>
    <property type="match status" value="1"/>
</dbReference>
<dbReference type="GO" id="GO:0005975">
    <property type="term" value="P:carbohydrate metabolic process"/>
    <property type="evidence" value="ECO:0007669"/>
    <property type="project" value="InterPro"/>
</dbReference>
<dbReference type="InterPro" id="IPR041063">
    <property type="entry name" value="Glyco_H_20C_C"/>
</dbReference>
<dbReference type="Pfam" id="PF18088">
    <property type="entry name" value="Glyco_H_20C_C"/>
    <property type="match status" value="1"/>
</dbReference>
<feature type="domain" description="Glycoside hydrolase family 20 catalytic" evidence="3">
    <location>
        <begin position="82"/>
        <end position="266"/>
    </location>
</feature>
<organism evidence="5 6">
    <name type="scientific">Congzhengia minquanensis</name>
    <dbReference type="NCBI Taxonomy" id="2763657"/>
    <lineage>
        <taxon>Bacteria</taxon>
        <taxon>Bacillati</taxon>
        <taxon>Bacillota</taxon>
        <taxon>Clostridia</taxon>
        <taxon>Eubacteriales</taxon>
        <taxon>Oscillospiraceae</taxon>
        <taxon>Congzhengia</taxon>
    </lineage>
</organism>
<dbReference type="Gene3D" id="1.20.120.670">
    <property type="entry name" value="N-acetyl-b-d-glucoasminidase"/>
    <property type="match status" value="1"/>
</dbReference>
<dbReference type="InterPro" id="IPR015883">
    <property type="entry name" value="Glyco_hydro_20_cat"/>
</dbReference>
<dbReference type="PANTHER" id="PTHR21040:SF8">
    <property type="entry name" value="BCDNA.GH04120"/>
    <property type="match status" value="1"/>
</dbReference>
<reference evidence="5" key="1">
    <citation type="submission" date="2020-08" db="EMBL/GenBank/DDBJ databases">
        <title>Genome public.</title>
        <authorList>
            <person name="Liu C."/>
            <person name="Sun Q."/>
        </authorList>
    </citation>
    <scope>NUCLEOTIDE SEQUENCE</scope>
    <source>
        <strain evidence="5">H8</strain>
    </source>
</reference>
<sequence length="603" mass="69388">MEKHAFDLLKEKVFQLVDFHYDGEIEQIDCNCVFASLRNGRAQAGGLSVPQTARALFLFAQSVSQGKTEFEIRQKPAFSNLGVMLDCSRNGVMRVEKVKEFIDYMACLGMNMLMLYTEDTYELKEYPLFGYMRGRYSAEELKEIDDYAFGMGVELIPCIQTLGHMEQYLKWQAAAEVKDTKSVLLIDEPKTYELIECMIKTLRGIFRTKKIHIGMDEAWDIGLGNYLKLHGYTEHTVILNRHLNKVCDLCNKYEFHPMMWSDMFFRLTSKNGDYYVPDSEFSEDMINSIPDVDMVYWNYGGVDKTNHMNMIKKHKELKKNTFFAGASHTWFGFLPLSRETINWAETALKTCISAENIDTVFTTLWEDGGCDTNQFYALPLLTAYSEFCYRGIDCSREEIASAAEFLTKIPSSLVAAMENATPTIEGKRMWARSVVLGNIFYRLSLSEEDCRQYMKIGKETAALYEAAEMKHDKNKNFYRYCRLLFTILQKKAELMLKVDEAYRNGDKAYLAKAADVLIPALSQLYKAMEELHSSEWMQTYKPFGYEVICARYGGQIMLNQNASRRIKAYLSGEIDKIEELEQTKQNTAPPFSGVNYLTASVIN</sequence>
<accession>A0A926DMR8</accession>
<dbReference type="AlphaFoldDB" id="A0A926DMR8"/>
<protein>
    <submittedName>
        <fullName evidence="5">Family 20 glycosylhydrolase</fullName>
    </submittedName>
</protein>
<dbReference type="SUPFAM" id="SSF51445">
    <property type="entry name" value="(Trans)glycosidases"/>
    <property type="match status" value="1"/>
</dbReference>
<keyword evidence="6" id="KW-1185">Reference proteome</keyword>
<dbReference type="InterPro" id="IPR017853">
    <property type="entry name" value="GH"/>
</dbReference>
<feature type="domain" description="Glycoside Hydrolase 20C C-terminal" evidence="4">
    <location>
        <begin position="461"/>
        <end position="585"/>
    </location>
</feature>
<dbReference type="RefSeq" id="WP_249311840.1">
    <property type="nucleotide sequence ID" value="NZ_JACRSU010000002.1"/>
</dbReference>
<dbReference type="GO" id="GO:0004563">
    <property type="term" value="F:beta-N-acetylhexosaminidase activity"/>
    <property type="evidence" value="ECO:0007669"/>
    <property type="project" value="UniProtKB-ARBA"/>
</dbReference>
<evidence type="ECO:0000256" key="2">
    <source>
        <dbReference type="ARBA" id="ARBA00022801"/>
    </source>
</evidence>
<dbReference type="PANTHER" id="PTHR21040">
    <property type="entry name" value="BCDNA.GH04120"/>
    <property type="match status" value="1"/>
</dbReference>
<evidence type="ECO:0000313" key="5">
    <source>
        <dbReference type="EMBL" id="MBC8540686.1"/>
    </source>
</evidence>
<evidence type="ECO:0000259" key="4">
    <source>
        <dbReference type="Pfam" id="PF18088"/>
    </source>
</evidence>
<evidence type="ECO:0000256" key="1">
    <source>
        <dbReference type="ARBA" id="ARBA00006285"/>
    </source>
</evidence>
<comment type="similarity">
    <text evidence="1">Belongs to the glycosyl hydrolase 20 family.</text>
</comment>
<dbReference type="Gene3D" id="3.20.20.80">
    <property type="entry name" value="Glycosidases"/>
    <property type="match status" value="1"/>
</dbReference>
<evidence type="ECO:0000259" key="3">
    <source>
        <dbReference type="Pfam" id="PF00728"/>
    </source>
</evidence>
<keyword evidence="2" id="KW-0378">Hydrolase</keyword>
<proteinExistence type="inferred from homology"/>
<comment type="caution">
    <text evidence="5">The sequence shown here is derived from an EMBL/GenBank/DDBJ whole genome shotgun (WGS) entry which is preliminary data.</text>
</comment>
<dbReference type="EMBL" id="JACRSU010000002">
    <property type="protein sequence ID" value="MBC8540686.1"/>
    <property type="molecule type" value="Genomic_DNA"/>
</dbReference>
<evidence type="ECO:0000313" key="6">
    <source>
        <dbReference type="Proteomes" id="UP000611762"/>
    </source>
</evidence>
<gene>
    <name evidence="5" type="ORF">H8698_06815</name>
</gene>